<dbReference type="Gene3D" id="3.40.50.10390">
    <property type="entry name" value="Gingipain r, domain 1"/>
    <property type="match status" value="1"/>
</dbReference>
<dbReference type="EMBL" id="SGXE01000001">
    <property type="protein sequence ID" value="RZS99892.1"/>
    <property type="molecule type" value="Genomic_DNA"/>
</dbReference>
<dbReference type="Pfam" id="PF01364">
    <property type="entry name" value="Peptidase_C25"/>
    <property type="match status" value="1"/>
</dbReference>
<dbReference type="AlphaFoldDB" id="A0A4Q7PLL9"/>
<sequence length="1274" mass="142484">MKRSILLVNIFFLTLSLYSQKTINIQIDWKDIVVGSGTNTERIPGFKDQFFSYDPNEGVLYNYGWDDYRYVDPSSVEIVDITYKTITKEELKGLEVKSVPAKVSFTLIGNRARFRNKAALQFSPIVYSNNQYKKVTSLTFRYDYLTTSKGRRKLAVTNSVLASGNWFRFYVTQSGVHKITPGFLADLGMDVANIDPQTIKIYGNGGKMLPLLNQENQFFDLQENAIKVIGGGDGTFSGSDHILFYAEGTQGFSEENQTNLNLYEDKSYYYVTYGTNSGQRVAPYIEPTGDPTLQLTTFTDYQFYEVDNENLVKLGRRWFGDRFDVQRNREYSFDFPNLVTSTPIELRVLAASTAESSTSMTVQFNDQNVGSLNFSAISGTTLASGRELNATVNSNSDQAKVTLTYFNNGNPTATGYLDFISLKAERLLAGTGKQFRFSNDQVATVSGIGEYTFTNASVYDEIWDVTDFSAIRVIENNTGANTLSFKSTLGEERQFVAVISEDYFTPFIDNTRIVNNQNIKGTIFRNEQGQFEDIDYLIITHQNLIAAANRLAEHHRTTNNFNVKVLTLDKIYHEFSSGKQDVAAIRNVVKYIYDNASQPEEALKFLCLLGDASVDYKDRLRDNNNIVPTFESLSSFSLVSSFATDDFYGCMDPQEGRMPGSDLTDIAIGRIIADTPQLANAMVTKIINYSKEQSYGRWRNAMLLIADDVDDDWEETIQRNLDELGQDLDQRKPFFNIAKIYADSYQQESSTSGARYPTVNKDIVETIESGALAIDYFGHGGEDGLAKEFIFTKSDAVGLANTNKHPFLITVTCEFTKFDNPLRPSAGEFMYWNNEGGVVGLISTTRDVIVTFGISVNDRLSAFLFPDGNEYPTVGEAVRQLKNSYTTNSKRVVFFFGDPAMKMAIPKPNVRLTQINDVPITQPTDTLKALSKIKITGEVVDAVGNRLSNYNGVVFSTIYDKPIDRVTLANDGVRNSQGELIKLNYQTLGAVLFRGKASVQNGVFNYEFVVPRDIAIPVGQGKLSFYASKSGELDDQSGANKTILIGGVNEDAPEDNTGPQIQLFMNDESFISGGVTSNAPVLIAKLQDANGINTASGIGHDIIAILDDDQANPIVLNDFYETELDDYTRGTVNYNFKDLDPGLHTISFKSWDVYNNSSTQEIQFMVAEDGGFSLSNVLNYPNPFVSHTEFWFEHSSSPSDILEVQVQVFTVSGKVIWTRNQTLTGRTSYREDIQWNGRDDFGDKLGKGVYVYKISVKSTLTNERVEKFEKLVIL</sequence>
<dbReference type="Gene3D" id="3.40.50.1460">
    <property type="match status" value="1"/>
</dbReference>
<keyword evidence="4" id="KW-1185">Reference proteome</keyword>
<dbReference type="Proteomes" id="UP000292262">
    <property type="component" value="Unassembled WGS sequence"/>
</dbReference>
<dbReference type="InterPro" id="IPR026444">
    <property type="entry name" value="Secre_tail"/>
</dbReference>
<dbReference type="InterPro" id="IPR029030">
    <property type="entry name" value="Caspase-like_dom_sf"/>
</dbReference>
<gene>
    <name evidence="3" type="ORF">EV197_1123</name>
</gene>
<proteinExistence type="predicted"/>
<dbReference type="OrthoDB" id="9809780at2"/>
<evidence type="ECO:0000313" key="4">
    <source>
        <dbReference type="Proteomes" id="UP000292262"/>
    </source>
</evidence>
<evidence type="ECO:0000259" key="2">
    <source>
        <dbReference type="Pfam" id="PF01364"/>
    </source>
</evidence>
<dbReference type="InterPro" id="IPR001769">
    <property type="entry name" value="Gingipain"/>
</dbReference>
<dbReference type="GO" id="GO:0008234">
    <property type="term" value="F:cysteine-type peptidase activity"/>
    <property type="evidence" value="ECO:0007669"/>
    <property type="project" value="InterPro"/>
</dbReference>
<dbReference type="SUPFAM" id="SSF52129">
    <property type="entry name" value="Caspase-like"/>
    <property type="match status" value="1"/>
</dbReference>
<keyword evidence="1" id="KW-0732">Signal</keyword>
<organism evidence="3 4">
    <name type="scientific">Aquimarina brevivitae</name>
    <dbReference type="NCBI Taxonomy" id="323412"/>
    <lineage>
        <taxon>Bacteria</taxon>
        <taxon>Pseudomonadati</taxon>
        <taxon>Bacteroidota</taxon>
        <taxon>Flavobacteriia</taxon>
        <taxon>Flavobacteriales</taxon>
        <taxon>Flavobacteriaceae</taxon>
        <taxon>Aquimarina</taxon>
    </lineage>
</organism>
<comment type="caution">
    <text evidence="3">The sequence shown here is derived from an EMBL/GenBank/DDBJ whole genome shotgun (WGS) entry which is preliminary data.</text>
</comment>
<dbReference type="CDD" id="cd02258">
    <property type="entry name" value="Peptidase_C25_N"/>
    <property type="match status" value="1"/>
</dbReference>
<dbReference type="NCBIfam" id="TIGR04183">
    <property type="entry name" value="Por_Secre_tail"/>
    <property type="match status" value="1"/>
</dbReference>
<dbReference type="Gene3D" id="2.60.40.4070">
    <property type="match status" value="1"/>
</dbReference>
<reference evidence="3 4" key="1">
    <citation type="submission" date="2019-02" db="EMBL/GenBank/DDBJ databases">
        <title>Genomic Encyclopedia of Type Strains, Phase IV (KMG-IV): sequencing the most valuable type-strain genomes for metagenomic binning, comparative biology and taxonomic classification.</title>
        <authorList>
            <person name="Goeker M."/>
        </authorList>
    </citation>
    <scope>NUCLEOTIDE SEQUENCE [LARGE SCALE GENOMIC DNA]</scope>
    <source>
        <strain evidence="3 4">DSM 17196</strain>
    </source>
</reference>
<dbReference type="GO" id="GO:0006508">
    <property type="term" value="P:proteolysis"/>
    <property type="evidence" value="ECO:0007669"/>
    <property type="project" value="InterPro"/>
</dbReference>
<feature type="domain" description="Gingipain" evidence="2">
    <location>
        <begin position="536"/>
        <end position="903"/>
    </location>
</feature>
<accession>A0A4Q7PLL9</accession>
<evidence type="ECO:0000313" key="3">
    <source>
        <dbReference type="EMBL" id="RZS99892.1"/>
    </source>
</evidence>
<dbReference type="RefSeq" id="WP_130285706.1">
    <property type="nucleotide sequence ID" value="NZ_SGXE01000001.1"/>
</dbReference>
<evidence type="ECO:0000256" key="1">
    <source>
        <dbReference type="ARBA" id="ARBA00022729"/>
    </source>
</evidence>
<dbReference type="InterPro" id="IPR029031">
    <property type="entry name" value="Gingipain_N_sf"/>
</dbReference>
<name>A0A4Q7PLL9_9FLAO</name>
<protein>
    <submittedName>
        <fullName evidence="3">Putative secreted protein (Por secretion system target)</fullName>
    </submittedName>
</protein>
<dbReference type="NCBIfam" id="NF033707">
    <property type="entry name" value="T9SS_sortase"/>
    <property type="match status" value="1"/>
</dbReference>